<comment type="caution">
    <text evidence="1">The sequence shown here is derived from an EMBL/GenBank/DDBJ whole genome shotgun (WGS) entry which is preliminary data.</text>
</comment>
<accession>A0ABQ0CBZ0</accession>
<gene>
    <name evidence="1" type="ORF">SIID45300_02750</name>
</gene>
<dbReference type="EMBL" id="BAAFGK010000004">
    <property type="protein sequence ID" value="GAB0058401.1"/>
    <property type="molecule type" value="Genomic_DNA"/>
</dbReference>
<sequence length="196" mass="21113">MHYSDTPNITLRDPLAELLGAGEEPFVYTFNDAVKLAGHACPTVAGAFLMIRRAMELLYPGTMPIRGDVLITVPNRIEEGVTGPITQIFTLVSGAAGLNGFKGLAGQHNRMNLMRFQEGMGSAAPFVFEAISTGRKVALVYSPAAIPPDPRMGEIMPLVLSNRAMPELRAEFGRLWRQRVEAILADGGTSTVTQVG</sequence>
<dbReference type="Proteomes" id="UP001628193">
    <property type="component" value="Unassembled WGS sequence"/>
</dbReference>
<evidence type="ECO:0008006" key="3">
    <source>
        <dbReference type="Google" id="ProtNLM"/>
    </source>
</evidence>
<name>A0ABQ0CBZ0_9PROT</name>
<protein>
    <recommendedName>
        <fullName evidence="3">Formylmethanofuran dehydrogenase subunit E domain-containing protein</fullName>
    </recommendedName>
</protein>
<dbReference type="RefSeq" id="WP_420906073.1">
    <property type="nucleotide sequence ID" value="NZ_BAAFGK010000004.1"/>
</dbReference>
<evidence type="ECO:0000313" key="1">
    <source>
        <dbReference type="EMBL" id="GAB0058401.1"/>
    </source>
</evidence>
<proteinExistence type="predicted"/>
<organism evidence="1 2">
    <name type="scientific">Candidatus Magnetaquiglobus chichijimensis</name>
    <dbReference type="NCBI Taxonomy" id="3141448"/>
    <lineage>
        <taxon>Bacteria</taxon>
        <taxon>Pseudomonadati</taxon>
        <taxon>Pseudomonadota</taxon>
        <taxon>Magnetococcia</taxon>
        <taxon>Magnetococcales</taxon>
        <taxon>Candidatus Magnetaquicoccaceae</taxon>
        <taxon>Candidatus Magnetaquiglobus</taxon>
    </lineage>
</organism>
<reference evidence="1 2" key="1">
    <citation type="submission" date="2024-09" db="EMBL/GenBank/DDBJ databases">
        <title>Draft genome sequence of Candidatus Magnetaquicoccaceae bacterium FCR-1.</title>
        <authorList>
            <person name="Shimoshige H."/>
            <person name="Shimamura S."/>
            <person name="Taoka A."/>
            <person name="Kobayashi H."/>
            <person name="Maekawa T."/>
        </authorList>
    </citation>
    <scope>NUCLEOTIDE SEQUENCE [LARGE SCALE GENOMIC DNA]</scope>
    <source>
        <strain evidence="1 2">FCR-1</strain>
    </source>
</reference>
<dbReference type="SUPFAM" id="SSF143555">
    <property type="entry name" value="FwdE-like"/>
    <property type="match status" value="1"/>
</dbReference>
<keyword evidence="2" id="KW-1185">Reference proteome</keyword>
<evidence type="ECO:0000313" key="2">
    <source>
        <dbReference type="Proteomes" id="UP001628193"/>
    </source>
</evidence>